<keyword evidence="3" id="KW-1185">Reference proteome</keyword>
<feature type="compositionally biased region" description="Basic and acidic residues" evidence="1">
    <location>
        <begin position="1"/>
        <end position="11"/>
    </location>
</feature>
<evidence type="ECO:0000256" key="1">
    <source>
        <dbReference type="SAM" id="MobiDB-lite"/>
    </source>
</evidence>
<dbReference type="OrthoDB" id="4330301at2759"/>
<accession>A0A2B4R1H0</accession>
<dbReference type="STRING" id="50429.A0A2B4R1H0"/>
<comment type="caution">
    <text evidence="2">The sequence shown here is derived from an EMBL/GenBank/DDBJ whole genome shotgun (WGS) entry which is preliminary data.</text>
</comment>
<evidence type="ECO:0000313" key="2">
    <source>
        <dbReference type="EMBL" id="PFX12214.1"/>
    </source>
</evidence>
<proteinExistence type="predicted"/>
<protein>
    <submittedName>
        <fullName evidence="2">Uncharacterized protein</fullName>
    </submittedName>
</protein>
<sequence length="360" mass="40825">MAEKPDERPLDDTWNSGTEKSIDGRASCATLGQRLRIGKDIQLSLSKREHIEEITTLRPVKNDIESVPRFKTDEHIEVGGKMRLPRDLTDGEYFATTKQEDIGEQVHPEKEDRQQLTLPNGVKIKFEHILALAGDFYGIPECPIIDPFDEEDAGRYKQFMAAFNTIARAPDHKVEELHMLIAIADENTADRKQDEITGGKWVGGFPVKPGRMLKLAMNNHDHFLPHANSAYLTGHQLAMRKAREASQGITEDEKTQLLHEAYAMEAFACHFLTDSFASGHIRTPRVELGNATSLHIDGHYLSWRMHDEDGTFGLRVTNIRGDKWIAYGDGLLHKSKDNFRYLVEATQKSVNQVHEAYRDP</sequence>
<organism evidence="2 3">
    <name type="scientific">Stylophora pistillata</name>
    <name type="common">Smooth cauliflower coral</name>
    <dbReference type="NCBI Taxonomy" id="50429"/>
    <lineage>
        <taxon>Eukaryota</taxon>
        <taxon>Metazoa</taxon>
        <taxon>Cnidaria</taxon>
        <taxon>Anthozoa</taxon>
        <taxon>Hexacorallia</taxon>
        <taxon>Scleractinia</taxon>
        <taxon>Astrocoeniina</taxon>
        <taxon>Pocilloporidae</taxon>
        <taxon>Stylophora</taxon>
    </lineage>
</organism>
<dbReference type="AlphaFoldDB" id="A0A2B4R1H0"/>
<feature type="region of interest" description="Disordered" evidence="1">
    <location>
        <begin position="1"/>
        <end position="22"/>
    </location>
</feature>
<dbReference type="Proteomes" id="UP000225706">
    <property type="component" value="Unassembled WGS sequence"/>
</dbReference>
<reference evidence="3" key="1">
    <citation type="journal article" date="2017" name="bioRxiv">
        <title>Comparative analysis of the genomes of Stylophora pistillata and Acropora digitifera provides evidence for extensive differences between species of corals.</title>
        <authorList>
            <person name="Voolstra C.R."/>
            <person name="Li Y."/>
            <person name="Liew Y.J."/>
            <person name="Baumgarten S."/>
            <person name="Zoccola D."/>
            <person name="Flot J.-F."/>
            <person name="Tambutte S."/>
            <person name="Allemand D."/>
            <person name="Aranda M."/>
        </authorList>
    </citation>
    <scope>NUCLEOTIDE SEQUENCE [LARGE SCALE GENOMIC DNA]</scope>
</reference>
<name>A0A2B4R1H0_STYPI</name>
<evidence type="ECO:0000313" key="3">
    <source>
        <dbReference type="Proteomes" id="UP000225706"/>
    </source>
</evidence>
<dbReference type="EMBL" id="LSMT01001514">
    <property type="protein sequence ID" value="PFX12214.1"/>
    <property type="molecule type" value="Genomic_DNA"/>
</dbReference>
<dbReference type="CDD" id="cd22893">
    <property type="entry name" value="PlcA-like"/>
    <property type="match status" value="1"/>
</dbReference>
<gene>
    <name evidence="2" type="ORF">AWC38_SpisGene23866</name>
</gene>
<dbReference type="InterPro" id="IPR049756">
    <property type="entry name" value="PlcA-like_dom"/>
</dbReference>